<dbReference type="GO" id="GO:0006397">
    <property type="term" value="P:mRNA processing"/>
    <property type="evidence" value="ECO:0007669"/>
    <property type="project" value="InterPro"/>
</dbReference>
<dbReference type="AlphaFoldDB" id="A0A6B1DZ97"/>
<feature type="domain" description="Domain X" evidence="1">
    <location>
        <begin position="297"/>
        <end position="376"/>
    </location>
</feature>
<dbReference type="Pfam" id="PF01348">
    <property type="entry name" value="Intron_maturas2"/>
    <property type="match status" value="1"/>
</dbReference>
<accession>A0A6B1DZ97</accession>
<organism evidence="2">
    <name type="scientific">Caldilineaceae bacterium SB0662_bin_9</name>
    <dbReference type="NCBI Taxonomy" id="2605258"/>
    <lineage>
        <taxon>Bacteria</taxon>
        <taxon>Bacillati</taxon>
        <taxon>Chloroflexota</taxon>
        <taxon>Caldilineae</taxon>
        <taxon>Caldilineales</taxon>
        <taxon>Caldilineaceae</taxon>
    </lineage>
</organism>
<sequence>MQSAAAVQDALLTLGRKRQPLQRAYRLLFNPNLYRQFATVDARLALPSLIEALRSQTFRWGGDAVQDRALAEVLAGIIGVWLTGRGLGFVHGLAPDTGLHSALRAARAMVAGEQWVTAIVVPTFDSVAGCQSKPKLSHMVQDGRFTELLSRFFDAYPVADPESSTVFSGVLQPASLHGVCAQLALTDLDGHLESTRRALKRKRDGTVLKSLRYSNALLLAASGSRDTAAALLAEVTAVLQGLTGGDAPDVREPRWIPWGTGSDVQFLGYRMQGCEDGSASLRSSPELMRKAARPFHRRGKPAERGDRTFLDDHRIGNLYAEEFEAVRQYYALAEDRGPLRGFQQTLKASWARTLAHKHRCRVNAVLDPQGDHLAAWQDSWLAKIPGTDYRANRIEDVCIREREQVRAGEPCAVKVARTVRREANHH</sequence>
<dbReference type="EMBL" id="VXPY01000122">
    <property type="protein sequence ID" value="MYD92025.1"/>
    <property type="molecule type" value="Genomic_DNA"/>
</dbReference>
<comment type="caution">
    <text evidence="2">The sequence shown here is derived from an EMBL/GenBank/DDBJ whole genome shotgun (WGS) entry which is preliminary data.</text>
</comment>
<dbReference type="GO" id="GO:0005737">
    <property type="term" value="C:cytoplasm"/>
    <property type="evidence" value="ECO:0007669"/>
    <property type="project" value="UniProtKB-ARBA"/>
</dbReference>
<protein>
    <recommendedName>
        <fullName evidence="1">Domain X domain-containing protein</fullName>
    </recommendedName>
</protein>
<evidence type="ECO:0000313" key="2">
    <source>
        <dbReference type="EMBL" id="MYD92025.1"/>
    </source>
</evidence>
<evidence type="ECO:0000259" key="1">
    <source>
        <dbReference type="Pfam" id="PF01348"/>
    </source>
</evidence>
<proteinExistence type="predicted"/>
<reference evidence="2" key="1">
    <citation type="submission" date="2019-09" db="EMBL/GenBank/DDBJ databases">
        <title>Characterisation of the sponge microbiome using genome-centric metagenomics.</title>
        <authorList>
            <person name="Engelberts J.P."/>
            <person name="Robbins S.J."/>
            <person name="De Goeij J.M."/>
            <person name="Aranda M."/>
            <person name="Bell S.C."/>
            <person name="Webster N.S."/>
        </authorList>
    </citation>
    <scope>NUCLEOTIDE SEQUENCE</scope>
    <source>
        <strain evidence="2">SB0662_bin_9</strain>
    </source>
</reference>
<gene>
    <name evidence="2" type="ORF">F4Y08_17130</name>
</gene>
<dbReference type="InterPro" id="IPR024937">
    <property type="entry name" value="Domain_X"/>
</dbReference>
<name>A0A6B1DZ97_9CHLR</name>